<dbReference type="AlphaFoldDB" id="A0A239DXR1"/>
<reference evidence="1 2" key="1">
    <citation type="submission" date="2017-06" db="EMBL/GenBank/DDBJ databases">
        <authorList>
            <person name="Kim H.J."/>
            <person name="Triplett B.A."/>
        </authorList>
    </citation>
    <scope>NUCLEOTIDE SEQUENCE [LARGE SCALE GENOMIC DNA]</scope>
    <source>
        <strain evidence="1 2">SCA</strain>
    </source>
</reference>
<sequence>MNKKQVLPKVIKPKFIKGIEQTCMEVVDSEDECIIKNIYIYQSVG</sequence>
<gene>
    <name evidence="1" type="ORF">SAMN05446037_1008160</name>
</gene>
<evidence type="ECO:0000313" key="1">
    <source>
        <dbReference type="EMBL" id="SNS36434.1"/>
    </source>
</evidence>
<proteinExistence type="predicted"/>
<accession>A0A239DXR1</accession>
<organism evidence="1 2">
    <name type="scientific">Anaerovirgula multivorans</name>
    <dbReference type="NCBI Taxonomy" id="312168"/>
    <lineage>
        <taxon>Bacteria</taxon>
        <taxon>Bacillati</taxon>
        <taxon>Bacillota</taxon>
        <taxon>Clostridia</taxon>
        <taxon>Peptostreptococcales</taxon>
        <taxon>Natronincolaceae</taxon>
        <taxon>Anaerovirgula</taxon>
    </lineage>
</organism>
<keyword evidence="2" id="KW-1185">Reference proteome</keyword>
<dbReference type="RefSeq" id="WP_176431314.1">
    <property type="nucleotide sequence ID" value="NZ_FZOJ01000008.1"/>
</dbReference>
<dbReference type="EMBL" id="FZOJ01000008">
    <property type="protein sequence ID" value="SNS36434.1"/>
    <property type="molecule type" value="Genomic_DNA"/>
</dbReference>
<dbReference type="Proteomes" id="UP000198304">
    <property type="component" value="Unassembled WGS sequence"/>
</dbReference>
<name>A0A239DXR1_9FIRM</name>
<protein>
    <submittedName>
        <fullName evidence="1">Uncharacterized protein</fullName>
    </submittedName>
</protein>
<evidence type="ECO:0000313" key="2">
    <source>
        <dbReference type="Proteomes" id="UP000198304"/>
    </source>
</evidence>